<dbReference type="SUPFAM" id="SSF50630">
    <property type="entry name" value="Acid proteases"/>
    <property type="match status" value="1"/>
</dbReference>
<dbReference type="Gene3D" id="2.40.70.10">
    <property type="entry name" value="Acid Proteases"/>
    <property type="match status" value="1"/>
</dbReference>
<feature type="region of interest" description="Disordered" evidence="1">
    <location>
        <begin position="62"/>
        <end position="81"/>
    </location>
</feature>
<evidence type="ECO:0000313" key="3">
    <source>
        <dbReference type="EMBL" id="MDB1126301.1"/>
    </source>
</evidence>
<dbReference type="PANTHER" id="PTHR38037">
    <property type="entry name" value="ZN_PROTEASE DOMAIN-CONTAINING PROTEIN"/>
    <property type="match status" value="1"/>
</dbReference>
<dbReference type="InterPro" id="IPR021109">
    <property type="entry name" value="Peptidase_aspartic_dom_sf"/>
</dbReference>
<dbReference type="RefSeq" id="WP_272140802.1">
    <property type="nucleotide sequence ID" value="NZ_JAQLOI010000003.1"/>
</dbReference>
<sequence length="225" mass="24983">MNKSLLSTLLCLGLVACSSTGDKSTSMDKPQIEEPPKTVVDEPSVDTEEPKVIVEQEKPQIEVIPEPEVKPEPKPVPKPAPIETAEGKLILGSEEWVYIPGLDQSFKSKIDSGATTSSISAVDVVPFEREGKDWVKFRVQHTKISSKEISLPILRWAKIKQANSDEAQKRPVVSAWVQVGEVKEKADFTLTDRTHLEYPVLLGQSFFRDIAVVDVSRKLVQPKVK</sequence>
<feature type="compositionally biased region" description="Basic and acidic residues" evidence="1">
    <location>
        <begin position="30"/>
        <end position="40"/>
    </location>
</feature>
<dbReference type="GO" id="GO:0008233">
    <property type="term" value="F:peptidase activity"/>
    <property type="evidence" value="ECO:0007669"/>
    <property type="project" value="UniProtKB-KW"/>
</dbReference>
<accession>A0ABT4YXK9</accession>
<evidence type="ECO:0000256" key="1">
    <source>
        <dbReference type="SAM" id="MobiDB-lite"/>
    </source>
</evidence>
<protein>
    <submittedName>
        <fullName evidence="3">ATP-dependent zinc protease</fullName>
    </submittedName>
</protein>
<keyword evidence="3" id="KW-0645">Protease</keyword>
<dbReference type="PROSITE" id="PS51257">
    <property type="entry name" value="PROKAR_LIPOPROTEIN"/>
    <property type="match status" value="1"/>
</dbReference>
<dbReference type="EMBL" id="JAQLOI010000003">
    <property type="protein sequence ID" value="MDB1126301.1"/>
    <property type="molecule type" value="Genomic_DNA"/>
</dbReference>
<dbReference type="Proteomes" id="UP001210678">
    <property type="component" value="Unassembled WGS sequence"/>
</dbReference>
<evidence type="ECO:0000313" key="4">
    <source>
        <dbReference type="Proteomes" id="UP001210678"/>
    </source>
</evidence>
<feature type="region of interest" description="Disordered" evidence="1">
    <location>
        <begin position="20"/>
        <end position="49"/>
    </location>
</feature>
<proteinExistence type="predicted"/>
<comment type="caution">
    <text evidence="3">The sequence shown here is derived from an EMBL/GenBank/DDBJ whole genome shotgun (WGS) entry which is preliminary data.</text>
</comment>
<keyword evidence="4" id="KW-1185">Reference proteome</keyword>
<reference evidence="3 4" key="1">
    <citation type="submission" date="2023-01" db="EMBL/GenBank/DDBJ databases">
        <title>Vibrio sp. KJ40-1 sp.nov, isolated from marine algae.</title>
        <authorList>
            <person name="Butt M."/>
            <person name="Kim J.M.J."/>
            <person name="Jeon C.O.C."/>
        </authorList>
    </citation>
    <scope>NUCLEOTIDE SEQUENCE [LARGE SCALE GENOMIC DNA]</scope>
    <source>
        <strain evidence="3 4">KJ40-1</strain>
    </source>
</reference>
<evidence type="ECO:0000259" key="2">
    <source>
        <dbReference type="Pfam" id="PF05618"/>
    </source>
</evidence>
<feature type="domain" description="Retropepsin-like aspartic endopeptidase" evidence="2">
    <location>
        <begin position="90"/>
        <end position="223"/>
    </location>
</feature>
<gene>
    <name evidence="3" type="ORF">PGX00_22575</name>
</gene>
<organism evidence="3 4">
    <name type="scientific">Vibrio algarum</name>
    <dbReference type="NCBI Taxonomy" id="3020714"/>
    <lineage>
        <taxon>Bacteria</taxon>
        <taxon>Pseudomonadati</taxon>
        <taxon>Pseudomonadota</taxon>
        <taxon>Gammaproteobacteria</taxon>
        <taxon>Vibrionales</taxon>
        <taxon>Vibrionaceae</taxon>
        <taxon>Vibrio</taxon>
    </lineage>
</organism>
<dbReference type="Pfam" id="PF05618">
    <property type="entry name" value="Zn_protease"/>
    <property type="match status" value="1"/>
</dbReference>
<dbReference type="InterPro" id="IPR008503">
    <property type="entry name" value="Asp_endopeptidase"/>
</dbReference>
<name>A0ABT4YXK9_9VIBR</name>
<keyword evidence="3" id="KW-0378">Hydrolase</keyword>
<dbReference type="PANTHER" id="PTHR38037:SF2">
    <property type="entry name" value="ATP-DEPENDENT ZINC PROTEASE DOMAIN-CONTAINING PROTEIN-RELATED"/>
    <property type="match status" value="1"/>
</dbReference>
<dbReference type="GO" id="GO:0006508">
    <property type="term" value="P:proteolysis"/>
    <property type="evidence" value="ECO:0007669"/>
    <property type="project" value="UniProtKB-KW"/>
</dbReference>